<gene>
    <name evidence="4" type="ORF">EF096_19510</name>
</gene>
<dbReference type="Pfam" id="PF13542">
    <property type="entry name" value="HTH_Tnp_ISL3"/>
    <property type="match status" value="1"/>
</dbReference>
<dbReference type="Pfam" id="PF01610">
    <property type="entry name" value="DDE_Tnp_ISL3"/>
    <property type="match status" value="1"/>
</dbReference>
<sequence length="401" mass="46624">MNANPLALFWEGFTIESYAQIDAQSLLIRLQPADDYLPCCSGCNQHTLAIHDISTRRVRERDLFQYRVWLDVPVRRVRCTTCGPKLEQIRWLPGRQRLTAGMVSWIESLVRLMPIQHVATLLGLHWHTVKAIDHRRLKREVTEPDKRRIRRLIMDEFALFKGHRYATVAIDADTQQVLWVGEGRSRAAVRPFFEWLGPETCGQIEAVAMDMNTAMDLEVQHHCPQARVVYDLFHVVAKFGREVIDRVRVDQANQLRHDKPARKVVKRSRWLLLRNRGNLKDEQALKLEELLQANQPLMTVYVLKDQLKELWYAPSEADARQRWQDWLNLAMSSGLAPVQQFARRLKGYVDGIIASAVYRLNTSVLEGMNNKIKVIKRVAYGYRDNDYFFLKIKAAFPGKAR</sequence>
<dbReference type="InterPro" id="IPR029261">
    <property type="entry name" value="Transposase_Znf"/>
</dbReference>
<dbReference type="Pfam" id="PF14690">
    <property type="entry name" value="Zn_ribbon_ISL3"/>
    <property type="match status" value="1"/>
</dbReference>
<accession>A0ABX9XCP7</accession>
<feature type="domain" description="Transposase IS204/IS1001/IS1096/IS1165 DDE" evidence="1">
    <location>
        <begin position="153"/>
        <end position="392"/>
    </location>
</feature>
<organism evidence="4 5">
    <name type="scientific">Pseudomonas neustonica</name>
    <dbReference type="NCBI Taxonomy" id="2487346"/>
    <lineage>
        <taxon>Bacteria</taxon>
        <taxon>Pseudomonadati</taxon>
        <taxon>Pseudomonadota</taxon>
        <taxon>Gammaproteobacteria</taxon>
        <taxon>Pseudomonadales</taxon>
        <taxon>Pseudomonadaceae</taxon>
        <taxon>Pseudomonas</taxon>
    </lineage>
</organism>
<evidence type="ECO:0000313" key="5">
    <source>
        <dbReference type="Proteomes" id="UP000275199"/>
    </source>
</evidence>
<protein>
    <submittedName>
        <fullName evidence="4">ISL3 family transposase</fullName>
    </submittedName>
</protein>
<reference evidence="4 5" key="1">
    <citation type="submission" date="2018-11" db="EMBL/GenBank/DDBJ databases">
        <authorList>
            <person name="Jang G.I."/>
            <person name="Hwang C.Y."/>
        </authorList>
    </citation>
    <scope>NUCLEOTIDE SEQUENCE [LARGE SCALE GENOMIC DNA]</scope>
    <source>
        <strain evidence="4 5">SSM26</strain>
    </source>
</reference>
<proteinExistence type="predicted"/>
<comment type="caution">
    <text evidence="4">The sequence shown here is derived from an EMBL/GenBank/DDBJ whole genome shotgun (WGS) entry which is preliminary data.</text>
</comment>
<dbReference type="NCBIfam" id="NF033550">
    <property type="entry name" value="transpos_ISL3"/>
    <property type="match status" value="1"/>
</dbReference>
<feature type="domain" description="Transposase IS204/IS1001/IS1096/IS1165 helix-turn-helix" evidence="2">
    <location>
        <begin position="87"/>
        <end position="136"/>
    </location>
</feature>
<evidence type="ECO:0000313" key="4">
    <source>
        <dbReference type="EMBL" id="ROZ80517.1"/>
    </source>
</evidence>
<evidence type="ECO:0000259" key="3">
    <source>
        <dbReference type="Pfam" id="PF14690"/>
    </source>
</evidence>
<dbReference type="PANTHER" id="PTHR33498:SF1">
    <property type="entry name" value="TRANSPOSASE FOR INSERTION SEQUENCE ELEMENT IS1557"/>
    <property type="match status" value="1"/>
</dbReference>
<name>A0ABX9XCP7_9PSED</name>
<dbReference type="InterPro" id="IPR002560">
    <property type="entry name" value="Transposase_DDE"/>
</dbReference>
<dbReference type="RefSeq" id="WP_011785425.1">
    <property type="nucleotide sequence ID" value="NZ_RKKU01000043.1"/>
</dbReference>
<feature type="domain" description="Transposase IS204/IS1001/IS1096/IS1165 zinc-finger" evidence="3">
    <location>
        <begin position="38"/>
        <end position="82"/>
    </location>
</feature>
<dbReference type="PANTHER" id="PTHR33498">
    <property type="entry name" value="TRANSPOSASE FOR INSERTION SEQUENCE ELEMENT IS1557"/>
    <property type="match status" value="1"/>
</dbReference>
<dbReference type="InterPro" id="IPR032877">
    <property type="entry name" value="Transposase_HTH"/>
</dbReference>
<dbReference type="Proteomes" id="UP000275199">
    <property type="component" value="Unassembled WGS sequence"/>
</dbReference>
<dbReference type="InterPro" id="IPR047951">
    <property type="entry name" value="Transpos_ISL3"/>
</dbReference>
<keyword evidence="5" id="KW-1185">Reference proteome</keyword>
<evidence type="ECO:0000259" key="1">
    <source>
        <dbReference type="Pfam" id="PF01610"/>
    </source>
</evidence>
<dbReference type="EMBL" id="RKKU01000043">
    <property type="protein sequence ID" value="ROZ80517.1"/>
    <property type="molecule type" value="Genomic_DNA"/>
</dbReference>
<evidence type="ECO:0000259" key="2">
    <source>
        <dbReference type="Pfam" id="PF13542"/>
    </source>
</evidence>